<sequence length="325" mass="38102">MDEKYIQFIIAIPYILIALMLFPLVYMCLHIVYSKSTWHIHFKIFFFVFGFFLCCRAADNIALGLLYVLEVFVENNTTVGLNNITFFDVAQEYFVTYRAAVNNAVKTTMMVITAERVVATNKRQIYENYKNIYLCAFIVILIFGGCYLIMEIQYIPNFTQPVYNIVLVCLDIPFPILFFFAFKKNVQLKCSENNDSKLSERYQINENVVLLNRVSSLVIIMIGMQIPLNIVNLYNSFDPYKTYPFISFMIYFGIRDLSSCIGLTMFYFNKPFSYFYQKLTKQKHTQIITVKPVISSSGKLKIILHHKKAVIKESDAYFEMLKRNW</sequence>
<organism evidence="1 2">
    <name type="scientific">Rhabditophanes sp. KR3021</name>
    <dbReference type="NCBI Taxonomy" id="114890"/>
    <lineage>
        <taxon>Eukaryota</taxon>
        <taxon>Metazoa</taxon>
        <taxon>Ecdysozoa</taxon>
        <taxon>Nematoda</taxon>
        <taxon>Chromadorea</taxon>
        <taxon>Rhabditida</taxon>
        <taxon>Tylenchina</taxon>
        <taxon>Panagrolaimomorpha</taxon>
        <taxon>Strongyloidoidea</taxon>
        <taxon>Alloionematidae</taxon>
        <taxon>Rhabditophanes</taxon>
    </lineage>
</organism>
<evidence type="ECO:0000313" key="2">
    <source>
        <dbReference type="WBParaSite" id="RSKR_0000546050.1"/>
    </source>
</evidence>
<reference evidence="2" key="1">
    <citation type="submission" date="2016-11" db="UniProtKB">
        <authorList>
            <consortium name="WormBaseParasite"/>
        </authorList>
    </citation>
    <scope>IDENTIFICATION</scope>
    <source>
        <strain evidence="2">KR3021</strain>
    </source>
</reference>
<name>A0AC35TY69_9BILA</name>
<evidence type="ECO:0000313" key="1">
    <source>
        <dbReference type="Proteomes" id="UP000095286"/>
    </source>
</evidence>
<proteinExistence type="predicted"/>
<accession>A0AC35TY69</accession>
<protein>
    <submittedName>
        <fullName evidence="2">G_PROTEIN_RECEP_F1_2 domain-containing protein</fullName>
    </submittedName>
</protein>
<dbReference type="WBParaSite" id="RSKR_0000546050.1">
    <property type="protein sequence ID" value="RSKR_0000546050.1"/>
    <property type="gene ID" value="RSKR_0000546050"/>
</dbReference>
<dbReference type="Proteomes" id="UP000095286">
    <property type="component" value="Unplaced"/>
</dbReference>